<evidence type="ECO:0000313" key="3">
    <source>
        <dbReference type="EMBL" id="KAK7740307.1"/>
    </source>
</evidence>
<keyword evidence="2" id="KW-0378">Hydrolase</keyword>
<dbReference type="EMBL" id="JAKNSF020000003">
    <property type="protein sequence ID" value="KAK7740307.1"/>
    <property type="molecule type" value="Genomic_DNA"/>
</dbReference>
<keyword evidence="2" id="KW-0326">Glycosidase</keyword>
<dbReference type="SUPFAM" id="SSF49899">
    <property type="entry name" value="Concanavalin A-like lectins/glucanases"/>
    <property type="match status" value="1"/>
</dbReference>
<protein>
    <submittedName>
        <fullName evidence="3">Uncharacterized protein</fullName>
    </submittedName>
</protein>
<reference evidence="3 4" key="1">
    <citation type="submission" date="2024-02" db="EMBL/GenBank/DDBJ databases">
        <title>De novo assembly and annotation of 12 fungi associated with fruit tree decline syndrome in Ontario, Canada.</title>
        <authorList>
            <person name="Sulman M."/>
            <person name="Ellouze W."/>
            <person name="Ilyukhin E."/>
        </authorList>
    </citation>
    <scope>NUCLEOTIDE SEQUENCE [LARGE SCALE GENOMIC DNA]</scope>
    <source>
        <strain evidence="3 4">M169</strain>
    </source>
</reference>
<proteinExistence type="inferred from homology"/>
<dbReference type="InterPro" id="IPR013319">
    <property type="entry name" value="GH11/12"/>
</dbReference>
<evidence type="ECO:0000256" key="2">
    <source>
        <dbReference type="RuleBase" id="RU361163"/>
    </source>
</evidence>
<dbReference type="Proteomes" id="UP001430848">
    <property type="component" value="Unassembled WGS sequence"/>
</dbReference>
<organism evidence="3 4">
    <name type="scientific">Diaporthe eres</name>
    <name type="common">Phomopsis oblonga</name>
    <dbReference type="NCBI Taxonomy" id="83184"/>
    <lineage>
        <taxon>Eukaryota</taxon>
        <taxon>Fungi</taxon>
        <taxon>Dikarya</taxon>
        <taxon>Ascomycota</taxon>
        <taxon>Pezizomycotina</taxon>
        <taxon>Sordariomycetes</taxon>
        <taxon>Sordariomycetidae</taxon>
        <taxon>Diaporthales</taxon>
        <taxon>Diaporthaceae</taxon>
        <taxon>Diaporthe</taxon>
        <taxon>Diaporthe eres species complex</taxon>
    </lineage>
</organism>
<gene>
    <name evidence="3" type="ORF">SLS63_001509</name>
</gene>
<comment type="caution">
    <text evidence="3">The sequence shown here is derived from an EMBL/GenBank/DDBJ whole genome shotgun (WGS) entry which is preliminary data.</text>
</comment>
<dbReference type="PANTHER" id="PTHR34002">
    <property type="entry name" value="BLR1656 PROTEIN"/>
    <property type="match status" value="1"/>
</dbReference>
<evidence type="ECO:0000313" key="4">
    <source>
        <dbReference type="Proteomes" id="UP001430848"/>
    </source>
</evidence>
<dbReference type="Gene3D" id="2.60.120.180">
    <property type="match status" value="1"/>
</dbReference>
<keyword evidence="2" id="KW-0119">Carbohydrate metabolism</keyword>
<sequence>MCAENQKTLLDEWGLVVSNGRVVESSVEGTVCTTYNDVVTLADGQTAVKFTADANLVFDEATMNDNKYYSNVAVTKNVDEKLGDIASIPSSYTWSRTNTSDFRGNVCLDMVLAPEAHDWTSAATKEFQMWLHWQGDQLPLAWYNGTKATFNLWGQSWDMYQGVNYNLAGGEGVELTTIVPTAGDLGASGTWSGDLRDWLVEMVSQGIVTNDYYVNVANAGTEQFYGDSILESTVSMEINLN</sequence>
<name>A0ABR1PMH3_DIAER</name>
<evidence type="ECO:0000256" key="1">
    <source>
        <dbReference type="ARBA" id="ARBA00005519"/>
    </source>
</evidence>
<accession>A0ABR1PMH3</accession>
<dbReference type="Pfam" id="PF01670">
    <property type="entry name" value="Glyco_hydro_12"/>
    <property type="match status" value="1"/>
</dbReference>
<keyword evidence="2" id="KW-0624">Polysaccharide degradation</keyword>
<keyword evidence="4" id="KW-1185">Reference proteome</keyword>
<dbReference type="PANTHER" id="PTHR34002:SF9">
    <property type="entry name" value="XYLOGLUCAN-SPECIFIC ENDO-BETA-1,4-GLUCANASE A"/>
    <property type="match status" value="1"/>
</dbReference>
<comment type="similarity">
    <text evidence="1 2">Belongs to the glycosyl hydrolase 12 (cellulase H) family.</text>
</comment>
<dbReference type="InterPro" id="IPR013320">
    <property type="entry name" value="ConA-like_dom_sf"/>
</dbReference>
<dbReference type="InterPro" id="IPR002594">
    <property type="entry name" value="GH12"/>
</dbReference>